<dbReference type="HOGENOM" id="CLU_2128388_0_0_10"/>
<proteinExistence type="predicted"/>
<organism evidence="1 2">
    <name type="scientific">Bacteroides cellulosilyticus DSM 14838</name>
    <dbReference type="NCBI Taxonomy" id="537012"/>
    <lineage>
        <taxon>Bacteria</taxon>
        <taxon>Pseudomonadati</taxon>
        <taxon>Bacteroidota</taxon>
        <taxon>Bacteroidia</taxon>
        <taxon>Bacteroidales</taxon>
        <taxon>Bacteroidaceae</taxon>
        <taxon>Bacteroides</taxon>
    </lineage>
</organism>
<evidence type="ECO:0000313" key="2">
    <source>
        <dbReference type="Proteomes" id="UP000003711"/>
    </source>
</evidence>
<dbReference type="RefSeq" id="WP_007210328.1">
    <property type="nucleotide sequence ID" value="NZ_EQ973489.1"/>
</dbReference>
<reference evidence="1 2" key="1">
    <citation type="submission" date="2008-12" db="EMBL/GenBank/DDBJ databases">
        <authorList>
            <person name="Fulton L."/>
            <person name="Clifton S."/>
            <person name="Fulton B."/>
            <person name="Xu J."/>
            <person name="Minx P."/>
            <person name="Pepin K.H."/>
            <person name="Johnson M."/>
            <person name="Bhonagiri V."/>
            <person name="Nash W.E."/>
            <person name="Mardis E.R."/>
            <person name="Wilson R.K."/>
        </authorList>
    </citation>
    <scope>NUCLEOTIDE SEQUENCE [LARGE SCALE GENOMIC DNA]</scope>
    <source>
        <strain evidence="1 2">DSM 14838</strain>
    </source>
</reference>
<dbReference type="Proteomes" id="UP000003711">
    <property type="component" value="Unassembled WGS sequence"/>
</dbReference>
<name>E2N9J4_9BACE</name>
<protein>
    <submittedName>
        <fullName evidence="1">Uncharacterized protein</fullName>
    </submittedName>
</protein>
<reference evidence="1 2" key="2">
    <citation type="submission" date="2009-01" db="EMBL/GenBank/DDBJ databases">
        <title>Draft genome sequence of Bacteroides cellulosilyticus (DSM 14838).</title>
        <authorList>
            <person name="Sudarsanam P."/>
            <person name="Ley R."/>
            <person name="Guruge J."/>
            <person name="Turnbaugh P.J."/>
            <person name="Mahowald M."/>
            <person name="Liep D."/>
            <person name="Gordon J."/>
        </authorList>
    </citation>
    <scope>NUCLEOTIDE SEQUENCE [LARGE SCALE GENOMIC DNA]</scope>
    <source>
        <strain evidence="1 2">DSM 14838</strain>
    </source>
</reference>
<evidence type="ECO:0000313" key="1">
    <source>
        <dbReference type="EMBL" id="EEF91399.1"/>
    </source>
</evidence>
<dbReference type="EMBL" id="ACCH01000090">
    <property type="protein sequence ID" value="EEF91399.1"/>
    <property type="molecule type" value="Genomic_DNA"/>
</dbReference>
<accession>E2N9J4</accession>
<comment type="caution">
    <text evidence="1">The sequence shown here is derived from an EMBL/GenBank/DDBJ whole genome shotgun (WGS) entry which is preliminary data.</text>
</comment>
<sequence>MVDVLSRIKGLIMVKKNAISLGVNLGQPPNNEVLEIPELLAYEHNISEQITKMMWQYFEDVHQCSEKTFNSLYYFYNATDGQIIWQVWKDTCVAMFCIGMIYTNRRIKGNLSF</sequence>
<dbReference type="AlphaFoldDB" id="E2N9J4"/>
<gene>
    <name evidence="1" type="ORF">BACCELL_00940</name>
</gene>